<evidence type="ECO:0000259" key="2">
    <source>
        <dbReference type="PROSITE" id="PS50106"/>
    </source>
</evidence>
<dbReference type="Proteomes" id="UP001333102">
    <property type="component" value="Chromosome"/>
</dbReference>
<keyword evidence="1" id="KW-0472">Membrane</keyword>
<evidence type="ECO:0000313" key="3">
    <source>
        <dbReference type="EMBL" id="WRP13934.1"/>
    </source>
</evidence>
<organism evidence="3 4">
    <name type="scientific">Geochorda subterranea</name>
    <dbReference type="NCBI Taxonomy" id="3109564"/>
    <lineage>
        <taxon>Bacteria</taxon>
        <taxon>Bacillati</taxon>
        <taxon>Bacillota</taxon>
        <taxon>Limnochordia</taxon>
        <taxon>Limnochordales</taxon>
        <taxon>Geochordaceae</taxon>
        <taxon>Geochorda</taxon>
    </lineage>
</organism>
<feature type="transmembrane region" description="Helical" evidence="1">
    <location>
        <begin position="92"/>
        <end position="109"/>
    </location>
</feature>
<reference evidence="4" key="1">
    <citation type="submission" date="2023-12" db="EMBL/GenBank/DDBJ databases">
        <title>Novel isolates from deep terrestrial aquifers shed light on the physiology and ecology of the class Limnochordia.</title>
        <authorList>
            <person name="Karnachuk O.V."/>
            <person name="Lukina A.P."/>
            <person name="Avakyan M.R."/>
            <person name="Kadnikov V."/>
            <person name="Begmatov S."/>
            <person name="Beletsky A.V."/>
            <person name="Mardanov A.V."/>
            <person name="Ravin N.V."/>
        </authorList>
    </citation>
    <scope>NUCLEOTIDE SEQUENCE [LARGE SCALE GENOMIC DNA]</scope>
    <source>
        <strain evidence="4">LN</strain>
    </source>
</reference>
<feature type="transmembrane region" description="Helical" evidence="1">
    <location>
        <begin position="20"/>
        <end position="42"/>
    </location>
</feature>
<accession>A0ABZ1BMM4</accession>
<dbReference type="Gene3D" id="2.30.42.10">
    <property type="match status" value="1"/>
</dbReference>
<feature type="domain" description="PDZ" evidence="2">
    <location>
        <begin position="316"/>
        <end position="347"/>
    </location>
</feature>
<dbReference type="SMART" id="SM00228">
    <property type="entry name" value="PDZ"/>
    <property type="match status" value="1"/>
</dbReference>
<proteinExistence type="predicted"/>
<evidence type="ECO:0000256" key="1">
    <source>
        <dbReference type="SAM" id="Phobius"/>
    </source>
</evidence>
<keyword evidence="4" id="KW-1185">Reference proteome</keyword>
<dbReference type="Pfam" id="PF17820">
    <property type="entry name" value="PDZ_6"/>
    <property type="match status" value="1"/>
</dbReference>
<dbReference type="SUPFAM" id="SSF50156">
    <property type="entry name" value="PDZ domain-like"/>
    <property type="match status" value="1"/>
</dbReference>
<name>A0ABZ1BMM4_9FIRM</name>
<keyword evidence="1" id="KW-1133">Transmembrane helix</keyword>
<feature type="transmembrane region" description="Helical" evidence="1">
    <location>
        <begin position="259"/>
        <end position="275"/>
    </location>
</feature>
<dbReference type="EMBL" id="CP141614">
    <property type="protein sequence ID" value="WRP13934.1"/>
    <property type="molecule type" value="Genomic_DNA"/>
</dbReference>
<evidence type="ECO:0000313" key="4">
    <source>
        <dbReference type="Proteomes" id="UP001333102"/>
    </source>
</evidence>
<feature type="transmembrane region" description="Helical" evidence="1">
    <location>
        <begin position="139"/>
        <end position="159"/>
    </location>
</feature>
<dbReference type="InterPro" id="IPR041489">
    <property type="entry name" value="PDZ_6"/>
</dbReference>
<dbReference type="RefSeq" id="WP_324668203.1">
    <property type="nucleotide sequence ID" value="NZ_CP141614.1"/>
</dbReference>
<gene>
    <name evidence="3" type="ORF">VLY81_10920</name>
</gene>
<dbReference type="InterPro" id="IPR001478">
    <property type="entry name" value="PDZ"/>
</dbReference>
<keyword evidence="1" id="KW-0812">Transmembrane</keyword>
<feature type="transmembrane region" description="Helical" evidence="1">
    <location>
        <begin position="63"/>
        <end position="86"/>
    </location>
</feature>
<dbReference type="InterPro" id="IPR036034">
    <property type="entry name" value="PDZ_sf"/>
</dbReference>
<dbReference type="PROSITE" id="PS50106">
    <property type="entry name" value="PDZ"/>
    <property type="match status" value="1"/>
</dbReference>
<feature type="transmembrane region" description="Helical" evidence="1">
    <location>
        <begin position="116"/>
        <end position="133"/>
    </location>
</feature>
<sequence>MTTLPVGDLVRLILQTVAQMLQSPGTLILLTVVFWFVYVQAARSAAVEQYMFGTVRVSVGRQALQALGMGLLGGAIATALFVGLGIAFDVNLWIWWPVLFLTALVLAMVQPRFMCFAYAGGLISLVALVLGTPTVDVPVLMALVAALHLVEAVLVWLTGHVSPTPLYIKQPDGRVVGGFALQKAWPLPFIAVVGFIVAREALAGSQGVPMPDWWPLFRPAVEVPPGHELAFQLIPVVAGLGYGDFTVTRDPKEKARHSAGGLVLFSLLLLALSLGARRWPLLAWAAALFAPVGHDLLIHWGRWRERGEPVFVNRDGVMVLDVVPDSPAARMGLRSGDVILSFNGQPVPDRQALQAAMEPWSVDIELEVESRMPGAWRRRRIVRYPGKVPPLGIVPAPDPDEPRYVTLQYSGPLQRIWRRVRQWRAGRRSL</sequence>
<protein>
    <submittedName>
        <fullName evidence="3">PDZ domain-containing protein</fullName>
    </submittedName>
</protein>